<dbReference type="GO" id="GO:0000373">
    <property type="term" value="P:Group II intron splicing"/>
    <property type="evidence" value="ECO:0007669"/>
    <property type="project" value="UniProtKB-ARBA"/>
</dbReference>
<dbReference type="InterPro" id="IPR045278">
    <property type="entry name" value="CRS1/CFM2/CFM3"/>
</dbReference>
<feature type="domain" description="CRM" evidence="12">
    <location>
        <begin position="244"/>
        <end position="340"/>
    </location>
</feature>
<dbReference type="SUPFAM" id="SSF75471">
    <property type="entry name" value="YhbY-like"/>
    <property type="match status" value="3"/>
</dbReference>
<dbReference type="RefSeq" id="XP_010270810.1">
    <property type="nucleotide sequence ID" value="XM_010272508.2"/>
</dbReference>
<dbReference type="eggNOG" id="KOG1990">
    <property type="taxonomic scope" value="Eukaryota"/>
</dbReference>
<dbReference type="STRING" id="4432.A0A1U8AS80"/>
<dbReference type="Proteomes" id="UP000189703">
    <property type="component" value="Unplaced"/>
</dbReference>
<dbReference type="FunFam" id="3.30.110.60:FF:000003">
    <property type="entry name" value="CRM-domain containing factor CFM3B, chloroplastic"/>
    <property type="match status" value="1"/>
</dbReference>
<feature type="compositionally biased region" description="Low complexity" evidence="11">
    <location>
        <begin position="67"/>
        <end position="91"/>
    </location>
</feature>
<feature type="compositionally biased region" description="Basic and acidic residues" evidence="11">
    <location>
        <begin position="141"/>
        <end position="154"/>
    </location>
</feature>
<dbReference type="FunFam" id="3.30.110.60:FF:000002">
    <property type="entry name" value="CRS2-associated factor 1, chloroplastic"/>
    <property type="match status" value="1"/>
</dbReference>
<dbReference type="GO" id="GO:0003729">
    <property type="term" value="F:mRNA binding"/>
    <property type="evidence" value="ECO:0007669"/>
    <property type="project" value="InterPro"/>
</dbReference>
<gene>
    <name evidence="14 15" type="primary">LOC104607016</name>
</gene>
<proteinExistence type="predicted"/>
<evidence type="ECO:0000256" key="6">
    <source>
        <dbReference type="ARBA" id="ARBA00022884"/>
    </source>
</evidence>
<dbReference type="OrthoDB" id="551352at2759"/>
<evidence type="ECO:0000256" key="11">
    <source>
        <dbReference type="SAM" id="MobiDB-lite"/>
    </source>
</evidence>
<keyword evidence="8" id="KW-0508">mRNA splicing</keyword>
<dbReference type="InterPro" id="IPR001890">
    <property type="entry name" value="RNA-binding_CRM"/>
</dbReference>
<evidence type="ECO:0000313" key="13">
    <source>
        <dbReference type="Proteomes" id="UP000189703"/>
    </source>
</evidence>
<dbReference type="Gene3D" id="3.30.110.60">
    <property type="entry name" value="YhbY-like"/>
    <property type="match status" value="3"/>
</dbReference>
<evidence type="ECO:0000256" key="2">
    <source>
        <dbReference type="ARBA" id="ARBA00022528"/>
    </source>
</evidence>
<comment type="subcellular location">
    <subcellularLocation>
        <location evidence="1">Plastid</location>
        <location evidence="1">Chloroplast</location>
    </subcellularLocation>
</comment>
<name>A0A1U8AS80_NELNU</name>
<dbReference type="RefSeq" id="XP_010270811.1">
    <property type="nucleotide sequence ID" value="XM_010272509.2"/>
</dbReference>
<dbReference type="InterPro" id="IPR035920">
    <property type="entry name" value="YhbY-like_sf"/>
</dbReference>
<evidence type="ECO:0000259" key="12">
    <source>
        <dbReference type="PROSITE" id="PS51295"/>
    </source>
</evidence>
<dbReference type="GO" id="GO:0006397">
    <property type="term" value="P:mRNA processing"/>
    <property type="evidence" value="ECO:0007669"/>
    <property type="project" value="UniProtKB-KW"/>
</dbReference>
<reference evidence="14 15" key="1">
    <citation type="submission" date="2025-04" db="UniProtKB">
        <authorList>
            <consortium name="RefSeq"/>
        </authorList>
    </citation>
    <scope>IDENTIFICATION</scope>
</reference>
<evidence type="ECO:0000256" key="10">
    <source>
        <dbReference type="PROSITE-ProRule" id="PRU00626"/>
    </source>
</evidence>
<evidence type="ECO:0000256" key="5">
    <source>
        <dbReference type="ARBA" id="ARBA00022737"/>
    </source>
</evidence>
<feature type="domain" description="CRM" evidence="12">
    <location>
        <begin position="426"/>
        <end position="523"/>
    </location>
</feature>
<keyword evidence="4" id="KW-0507">mRNA processing</keyword>
<keyword evidence="7" id="KW-0809">Transit peptide</keyword>
<dbReference type="Pfam" id="PF01985">
    <property type="entry name" value="CRS1_YhbY"/>
    <property type="match status" value="3"/>
</dbReference>
<keyword evidence="2" id="KW-0150">Chloroplast</keyword>
<dbReference type="AlphaFoldDB" id="A0A1U8AS80"/>
<evidence type="ECO:0000256" key="8">
    <source>
        <dbReference type="ARBA" id="ARBA00023187"/>
    </source>
</evidence>
<dbReference type="KEGG" id="nnu:104607016"/>
<dbReference type="OMA" id="KFYIILY"/>
<evidence type="ECO:0000256" key="4">
    <source>
        <dbReference type="ARBA" id="ARBA00022664"/>
    </source>
</evidence>
<dbReference type="PANTHER" id="PTHR31846:SF10">
    <property type="entry name" value="CHLOROPLASTIC GROUP IIA INTRON SPLICING FACILITATOR CRS1, CHLOROPLASTIC"/>
    <property type="match status" value="1"/>
</dbReference>
<keyword evidence="5" id="KW-0677">Repeat</keyword>
<sequence length="801" mass="91522">MSSLSVALCLSPFPPSNTSHFSNNPSPSSTHPNISALNFVSSYHINPKLNDSFKSLRVLSSETHTPSIDSSTSSSSRNNNSSNSSQSPSSNFAFLSEPPSRKDDATIKMPTAPWMKGPILLPANEVLDLSKTRTRKKSSSKSRDDDGNNDKWLTDRVSGGRGKQAMRKIMQGITRLRQETHNCNSEVESHKFAEEELAFRVPLGPVGSEDEEESKSGGKMPWSKAERLVFPRMKKEKVATAAELTLPGEVLKRLRSDAAKMRKWVKVKKAGVTQAVVDEIKMIWRNNELAMINFDIPLCRNMDRAREIVEIKTGGLVVWSKKDTHVVYRGSNYLSSSEASQESHSGVEYAEQGWPFKSISVEENMGLKSINRTLYEREADRLLDGLGPRFIDWWRQKPLPVDADLLPEVVPDFRPPFRLCPPNVRSKLTDDELTYLRSLARHLPTHFALGRNKKLQGLAAAILKLWEKNIIVKIAVKWGIPNTDNEQMAWELKHLTGGVLILRNKFLIILYRGKDFLPCGVANLIVEREMELSRFQLQEEGARFKAIESFHILDETLTSTSAIGTFSEFQDIQKKCIWNDNKSRDIDIKTAAEKEKLEKELRKQERMLFILKMKIKKSAKELAKLNLAWKHSEHVADREIITEEERECFRKIGLKMDKFLVLGRRGVFDGVIEGLHQHWKHREIVKVITMQRSFIQVMDTAKLLEIESGGILVSVEKLKKGHAIILYRGKNYRRPLKLVPDNFLTKREALQRSLEMQRIGSLKFFAYQRQQMILNLKHKLMDLQRRSEEAQTGLQDSQKLE</sequence>
<protein>
    <submittedName>
        <fullName evidence="14 15">Chloroplastic group IIA intron splicing facilitator CRS1, chloroplastic</fullName>
    </submittedName>
</protein>
<evidence type="ECO:0000256" key="3">
    <source>
        <dbReference type="ARBA" id="ARBA00022640"/>
    </source>
</evidence>
<evidence type="ECO:0000256" key="9">
    <source>
        <dbReference type="ARBA" id="ARBA00023274"/>
    </source>
</evidence>
<dbReference type="GO" id="GO:0009507">
    <property type="term" value="C:chloroplast"/>
    <property type="evidence" value="ECO:0007669"/>
    <property type="project" value="UniProtKB-SubCell"/>
</dbReference>
<dbReference type="GeneID" id="104607016"/>
<keyword evidence="3" id="KW-0934">Plastid</keyword>
<dbReference type="SMART" id="SM01103">
    <property type="entry name" value="CRS1_YhbY"/>
    <property type="match status" value="3"/>
</dbReference>
<evidence type="ECO:0000256" key="1">
    <source>
        <dbReference type="ARBA" id="ARBA00004229"/>
    </source>
</evidence>
<feature type="domain" description="CRM" evidence="12">
    <location>
        <begin position="639"/>
        <end position="739"/>
    </location>
</feature>
<evidence type="ECO:0000256" key="7">
    <source>
        <dbReference type="ARBA" id="ARBA00022946"/>
    </source>
</evidence>
<dbReference type="PANTHER" id="PTHR31846">
    <property type="entry name" value="CRS1 / YHBY (CRM) DOMAIN-CONTAINING PROTEIN"/>
    <property type="match status" value="1"/>
</dbReference>
<evidence type="ECO:0000313" key="15">
    <source>
        <dbReference type="RefSeq" id="XP_010270811.1"/>
    </source>
</evidence>
<organism evidence="13 15">
    <name type="scientific">Nelumbo nucifera</name>
    <name type="common">Sacred lotus</name>
    <dbReference type="NCBI Taxonomy" id="4432"/>
    <lineage>
        <taxon>Eukaryota</taxon>
        <taxon>Viridiplantae</taxon>
        <taxon>Streptophyta</taxon>
        <taxon>Embryophyta</taxon>
        <taxon>Tracheophyta</taxon>
        <taxon>Spermatophyta</taxon>
        <taxon>Magnoliopsida</taxon>
        <taxon>Proteales</taxon>
        <taxon>Nelumbonaceae</taxon>
        <taxon>Nelumbo</taxon>
    </lineage>
</organism>
<keyword evidence="13" id="KW-1185">Reference proteome</keyword>
<accession>A0A1U8AS80</accession>
<dbReference type="PROSITE" id="PS51295">
    <property type="entry name" value="CRM"/>
    <property type="match status" value="3"/>
</dbReference>
<evidence type="ECO:0000313" key="14">
    <source>
        <dbReference type="RefSeq" id="XP_010270810.1"/>
    </source>
</evidence>
<keyword evidence="9" id="KW-0687">Ribonucleoprotein</keyword>
<dbReference type="GO" id="GO:1990904">
    <property type="term" value="C:ribonucleoprotein complex"/>
    <property type="evidence" value="ECO:0007669"/>
    <property type="project" value="UniProtKB-KW"/>
</dbReference>
<feature type="region of interest" description="Disordered" evidence="11">
    <location>
        <begin position="64"/>
        <end position="164"/>
    </location>
</feature>
<keyword evidence="6 10" id="KW-0694">RNA-binding</keyword>